<evidence type="ECO:0000313" key="3">
    <source>
        <dbReference type="Proteomes" id="UP000245383"/>
    </source>
</evidence>
<feature type="signal peptide" evidence="1">
    <location>
        <begin position="1"/>
        <end position="24"/>
    </location>
</feature>
<sequence>MLFHKSTLFSCVLAQALIQKSVFADESKVQLQKNTDCLIPGRKCSAGKNGYDQCVDGKSKFVECKSDQKCIIVNDYFSSCVSRDAKQECKKDYDECIDGLNGHAFCYNGKLSFLKCNTNQKCHVVSSGIPFCVNTDRLGCEKGYRKCVDGKNGYDHCYNGMLLFNECSADKICTAINGNPPECTKIRPECGENYSKCIDGKNGYENCVDGKLSFVECTADQKCVPFGTKASCIIDEKCDETISTCNKEQTGFKECVNKEYVFRKCSDTEQCVADGKFASCKPKNPGPVCDQGSGKCVPNQNGYQECVNNDYVFRQCKDTEKCVDLRPFVATCQPKNPGLVCDQGTDTEKCVNNGFFASCKPKISDPVCDESIATCNDERTGFDECVDSELIFTECTAEQKCVPFGTKASCVRGD</sequence>
<evidence type="ECO:0000313" key="2">
    <source>
        <dbReference type="EMBL" id="PVU89286.1"/>
    </source>
</evidence>
<protein>
    <submittedName>
        <fullName evidence="2">Uncharacterized protein</fullName>
    </submittedName>
</protein>
<dbReference type="EMBL" id="MBFR01000325">
    <property type="protein sequence ID" value="PVU89286.1"/>
    <property type="molecule type" value="Genomic_DNA"/>
</dbReference>
<reference evidence="2 3" key="1">
    <citation type="journal article" date="2018" name="MBio">
        <title>Comparative Genomics Reveals the Core Gene Toolbox for the Fungus-Insect Symbiosis.</title>
        <authorList>
            <person name="Wang Y."/>
            <person name="Stata M."/>
            <person name="Wang W."/>
            <person name="Stajich J.E."/>
            <person name="White M.M."/>
            <person name="Moncalvo J.M."/>
        </authorList>
    </citation>
    <scope>NUCLEOTIDE SEQUENCE [LARGE SCALE GENOMIC DNA]</scope>
    <source>
        <strain evidence="2 3">SWE-8-4</strain>
    </source>
</reference>
<dbReference type="Proteomes" id="UP000245383">
    <property type="component" value="Unassembled WGS sequence"/>
</dbReference>
<proteinExistence type="predicted"/>
<keyword evidence="3" id="KW-1185">Reference proteome</keyword>
<dbReference type="AlphaFoldDB" id="A0A2T9YAC5"/>
<evidence type="ECO:0000256" key="1">
    <source>
        <dbReference type="SAM" id="SignalP"/>
    </source>
</evidence>
<dbReference type="OrthoDB" id="7250310at2759"/>
<organism evidence="2 3">
    <name type="scientific">Smittium simulii</name>
    <dbReference type="NCBI Taxonomy" id="133385"/>
    <lineage>
        <taxon>Eukaryota</taxon>
        <taxon>Fungi</taxon>
        <taxon>Fungi incertae sedis</taxon>
        <taxon>Zoopagomycota</taxon>
        <taxon>Kickxellomycotina</taxon>
        <taxon>Harpellomycetes</taxon>
        <taxon>Harpellales</taxon>
        <taxon>Legeriomycetaceae</taxon>
        <taxon>Smittium</taxon>
    </lineage>
</organism>
<accession>A0A2T9YAC5</accession>
<keyword evidence="1" id="KW-0732">Signal</keyword>
<comment type="caution">
    <text evidence="2">The sequence shown here is derived from an EMBL/GenBank/DDBJ whole genome shotgun (WGS) entry which is preliminary data.</text>
</comment>
<feature type="chain" id="PRO_5015638324" evidence="1">
    <location>
        <begin position="25"/>
        <end position="414"/>
    </location>
</feature>
<name>A0A2T9YAC5_9FUNG</name>
<gene>
    <name evidence="2" type="ORF">BB561_005438</name>
</gene>